<sequence>MWAGHVGGEYSGPLPTKKKVGPQKNTCLIHSTQSAMAPVRSAKERAGYKGLARGGNSLPTPSSLFRDDFRTTKRDKRTIKHASFVSKIEKSSAKSNKRRRSSKKLVTNLESLVDALPETETELNDPSQVNVIKQKTLKHKPGALKRKEKIEKLERERFAKNMAQMSSIHAPTGPGSEPDTATSASSRWAALRGFISQTMEQQPIFKTN</sequence>
<dbReference type="EMBL" id="JBFXLQ010000012">
    <property type="protein sequence ID" value="KAL2868738.1"/>
    <property type="molecule type" value="Genomic_DNA"/>
</dbReference>
<evidence type="ECO:0000313" key="6">
    <source>
        <dbReference type="EMBL" id="KAL2868738.1"/>
    </source>
</evidence>
<evidence type="ECO:0000256" key="3">
    <source>
        <dbReference type="ARBA" id="ARBA00021321"/>
    </source>
</evidence>
<dbReference type="GeneID" id="98144453"/>
<dbReference type="RefSeq" id="XP_070887717.1">
    <property type="nucleotide sequence ID" value="XM_071029381.1"/>
</dbReference>
<feature type="region of interest" description="Disordered" evidence="5">
    <location>
        <begin position="166"/>
        <end position="188"/>
    </location>
</feature>
<reference evidence="6 7" key="1">
    <citation type="submission" date="2024-07" db="EMBL/GenBank/DDBJ databases">
        <title>Section-level genome sequencing and comparative genomics of Aspergillus sections Usti and Cavernicolus.</title>
        <authorList>
            <consortium name="Lawrence Berkeley National Laboratory"/>
            <person name="Nybo J.L."/>
            <person name="Vesth T.C."/>
            <person name="Theobald S."/>
            <person name="Frisvad J.C."/>
            <person name="Larsen T.O."/>
            <person name="Kjaerboelling I."/>
            <person name="Rothschild-Mancinelli K."/>
            <person name="Lyhne E.K."/>
            <person name="Kogle M.E."/>
            <person name="Barry K."/>
            <person name="Clum A."/>
            <person name="Na H."/>
            <person name="Ledsgaard L."/>
            <person name="Lin J."/>
            <person name="Lipzen A."/>
            <person name="Kuo A."/>
            <person name="Riley R."/>
            <person name="Mondo S."/>
            <person name="Labutti K."/>
            <person name="Haridas S."/>
            <person name="Pangalinan J."/>
            <person name="Salamov A.A."/>
            <person name="Simmons B.A."/>
            <person name="Magnuson J.K."/>
            <person name="Chen J."/>
            <person name="Drula E."/>
            <person name="Henrissat B."/>
            <person name="Wiebenga A."/>
            <person name="Lubbers R.J."/>
            <person name="Gomes A.C."/>
            <person name="Macurrencykelacurrency M.R."/>
            <person name="Stajich J."/>
            <person name="Grigoriev I.V."/>
            <person name="Mortensen U.H."/>
            <person name="De Vries R.P."/>
            <person name="Baker S.E."/>
            <person name="Andersen M.R."/>
        </authorList>
    </citation>
    <scope>NUCLEOTIDE SEQUENCE [LARGE SCALE GENOMIC DNA]</scope>
    <source>
        <strain evidence="6 7">CBS 449.75</strain>
    </source>
</reference>
<dbReference type="Pfam" id="PF15341">
    <property type="entry name" value="SLX9"/>
    <property type="match status" value="1"/>
</dbReference>
<comment type="caution">
    <text evidence="6">The sequence shown here is derived from an EMBL/GenBank/DDBJ whole genome shotgun (WGS) entry which is preliminary data.</text>
</comment>
<evidence type="ECO:0000256" key="5">
    <source>
        <dbReference type="SAM" id="MobiDB-lite"/>
    </source>
</evidence>
<evidence type="ECO:0000256" key="1">
    <source>
        <dbReference type="ARBA" id="ARBA00004604"/>
    </source>
</evidence>
<accession>A0ABR4LZE0</accession>
<evidence type="ECO:0000313" key="7">
    <source>
        <dbReference type="Proteomes" id="UP001610432"/>
    </source>
</evidence>
<dbReference type="InterPro" id="IPR028160">
    <property type="entry name" value="Slx9-like"/>
</dbReference>
<proteinExistence type="inferred from homology"/>
<feature type="region of interest" description="Disordered" evidence="5">
    <location>
        <begin position="1"/>
        <end position="22"/>
    </location>
</feature>
<protein>
    <recommendedName>
        <fullName evidence="3">Ribosome biogenesis protein SLX9</fullName>
    </recommendedName>
</protein>
<dbReference type="Proteomes" id="UP001610432">
    <property type="component" value="Unassembled WGS sequence"/>
</dbReference>
<keyword evidence="4" id="KW-0539">Nucleus</keyword>
<gene>
    <name evidence="6" type="ORF">BJX67DRAFT_35638</name>
</gene>
<feature type="compositionally biased region" description="Gly residues" evidence="5">
    <location>
        <begin position="1"/>
        <end position="10"/>
    </location>
</feature>
<keyword evidence="7" id="KW-1185">Reference proteome</keyword>
<organism evidence="6 7">
    <name type="scientific">Aspergillus lucknowensis</name>
    <dbReference type="NCBI Taxonomy" id="176173"/>
    <lineage>
        <taxon>Eukaryota</taxon>
        <taxon>Fungi</taxon>
        <taxon>Dikarya</taxon>
        <taxon>Ascomycota</taxon>
        <taxon>Pezizomycotina</taxon>
        <taxon>Eurotiomycetes</taxon>
        <taxon>Eurotiomycetidae</taxon>
        <taxon>Eurotiales</taxon>
        <taxon>Aspergillaceae</taxon>
        <taxon>Aspergillus</taxon>
        <taxon>Aspergillus subgen. Nidulantes</taxon>
    </lineage>
</organism>
<evidence type="ECO:0000256" key="4">
    <source>
        <dbReference type="ARBA" id="ARBA00023242"/>
    </source>
</evidence>
<comment type="similarity">
    <text evidence="2">Belongs to the SLX9 family.</text>
</comment>
<comment type="subcellular location">
    <subcellularLocation>
        <location evidence="1">Nucleus</location>
        <location evidence="1">Nucleolus</location>
    </subcellularLocation>
</comment>
<evidence type="ECO:0000256" key="2">
    <source>
        <dbReference type="ARBA" id="ARBA00011022"/>
    </source>
</evidence>
<name>A0ABR4LZE0_9EURO</name>